<keyword evidence="5" id="KW-0819">tRNA processing</keyword>
<proteinExistence type="inferred from homology"/>
<comment type="catalytic activity">
    <reaction evidence="9">
        <text>adenosine(37) in tRNA + dimethylallyl diphosphate = N(6)-dimethylallyladenosine(37) in tRNA + diphosphate</text>
        <dbReference type="Rhea" id="RHEA:26482"/>
        <dbReference type="Rhea" id="RHEA-COMP:10162"/>
        <dbReference type="Rhea" id="RHEA-COMP:10375"/>
        <dbReference type="ChEBI" id="CHEBI:33019"/>
        <dbReference type="ChEBI" id="CHEBI:57623"/>
        <dbReference type="ChEBI" id="CHEBI:74411"/>
        <dbReference type="ChEBI" id="CHEBI:74415"/>
        <dbReference type="EC" id="2.5.1.75"/>
    </reaction>
</comment>
<evidence type="ECO:0000256" key="5">
    <source>
        <dbReference type="ARBA" id="ARBA00022694"/>
    </source>
</evidence>
<evidence type="ECO:0000256" key="7">
    <source>
        <dbReference type="ARBA" id="ARBA00022840"/>
    </source>
</evidence>
<dbReference type="EMBL" id="UINC01000260">
    <property type="protein sequence ID" value="SUZ52173.1"/>
    <property type="molecule type" value="Genomic_DNA"/>
</dbReference>
<name>A0A381NF61_9ZZZZ</name>
<evidence type="ECO:0000256" key="3">
    <source>
        <dbReference type="ARBA" id="ARBA00012665"/>
    </source>
</evidence>
<dbReference type="HAMAP" id="MF_00185">
    <property type="entry name" value="IPP_trans"/>
    <property type="match status" value="1"/>
</dbReference>
<reference evidence="10" key="1">
    <citation type="submission" date="2018-05" db="EMBL/GenBank/DDBJ databases">
        <authorList>
            <person name="Lanie J.A."/>
            <person name="Ng W.-L."/>
            <person name="Kazmierczak K.M."/>
            <person name="Andrzejewski T.M."/>
            <person name="Davidsen T.M."/>
            <person name="Wayne K.J."/>
            <person name="Tettelin H."/>
            <person name="Glass J.I."/>
            <person name="Rusch D."/>
            <person name="Podicherti R."/>
            <person name="Tsui H.-C.T."/>
            <person name="Winkler M.E."/>
        </authorList>
    </citation>
    <scope>NUCLEOTIDE SEQUENCE</scope>
</reference>
<dbReference type="EC" id="2.5.1.75" evidence="3"/>
<dbReference type="InterPro" id="IPR027417">
    <property type="entry name" value="P-loop_NTPase"/>
</dbReference>
<dbReference type="NCBIfam" id="TIGR00174">
    <property type="entry name" value="miaA"/>
    <property type="match status" value="1"/>
</dbReference>
<dbReference type="GO" id="GO:0052381">
    <property type="term" value="F:tRNA dimethylallyltransferase activity"/>
    <property type="evidence" value="ECO:0007669"/>
    <property type="project" value="UniProtKB-EC"/>
</dbReference>
<dbReference type="GO" id="GO:0006400">
    <property type="term" value="P:tRNA modification"/>
    <property type="evidence" value="ECO:0007669"/>
    <property type="project" value="TreeGrafter"/>
</dbReference>
<keyword evidence="4" id="KW-0808">Transferase</keyword>
<dbReference type="AlphaFoldDB" id="A0A381NF61"/>
<gene>
    <name evidence="10" type="ORF">METZ01_LOCUS5027</name>
</gene>
<keyword evidence="6" id="KW-0547">Nucleotide-binding</keyword>
<comment type="similarity">
    <text evidence="2">Belongs to the IPP transferase family.</text>
</comment>
<keyword evidence="8" id="KW-0460">Magnesium</keyword>
<dbReference type="InterPro" id="IPR018022">
    <property type="entry name" value="IPT"/>
</dbReference>
<evidence type="ECO:0000256" key="9">
    <source>
        <dbReference type="ARBA" id="ARBA00049563"/>
    </source>
</evidence>
<dbReference type="PANTHER" id="PTHR11088:SF60">
    <property type="entry name" value="TRNA DIMETHYLALLYLTRANSFERASE"/>
    <property type="match status" value="1"/>
</dbReference>
<evidence type="ECO:0000313" key="10">
    <source>
        <dbReference type="EMBL" id="SUZ52173.1"/>
    </source>
</evidence>
<dbReference type="InterPro" id="IPR039657">
    <property type="entry name" value="Dimethylallyltransferase"/>
</dbReference>
<protein>
    <recommendedName>
        <fullName evidence="3">tRNA dimethylallyltransferase</fullName>
        <ecNumber evidence="3">2.5.1.75</ecNumber>
    </recommendedName>
</protein>
<dbReference type="GO" id="GO:0005524">
    <property type="term" value="F:ATP binding"/>
    <property type="evidence" value="ECO:0007669"/>
    <property type="project" value="UniProtKB-KW"/>
</dbReference>
<dbReference type="SUPFAM" id="SSF52540">
    <property type="entry name" value="P-loop containing nucleoside triphosphate hydrolases"/>
    <property type="match status" value="2"/>
</dbReference>
<evidence type="ECO:0000256" key="8">
    <source>
        <dbReference type="ARBA" id="ARBA00022842"/>
    </source>
</evidence>
<evidence type="ECO:0000256" key="2">
    <source>
        <dbReference type="ARBA" id="ARBA00005842"/>
    </source>
</evidence>
<dbReference type="PANTHER" id="PTHR11088">
    <property type="entry name" value="TRNA DIMETHYLALLYLTRANSFERASE"/>
    <property type="match status" value="1"/>
</dbReference>
<dbReference type="FunFam" id="1.10.20.140:FF:000001">
    <property type="entry name" value="tRNA dimethylallyltransferase"/>
    <property type="match status" value="1"/>
</dbReference>
<comment type="cofactor">
    <cofactor evidence="1">
        <name>Mg(2+)</name>
        <dbReference type="ChEBI" id="CHEBI:18420"/>
    </cofactor>
</comment>
<organism evidence="10">
    <name type="scientific">marine metagenome</name>
    <dbReference type="NCBI Taxonomy" id="408172"/>
    <lineage>
        <taxon>unclassified sequences</taxon>
        <taxon>metagenomes</taxon>
        <taxon>ecological metagenomes</taxon>
    </lineage>
</organism>
<accession>A0A381NF61</accession>
<evidence type="ECO:0000256" key="6">
    <source>
        <dbReference type="ARBA" id="ARBA00022741"/>
    </source>
</evidence>
<keyword evidence="7" id="KW-0067">ATP-binding</keyword>
<dbReference type="Pfam" id="PF01715">
    <property type="entry name" value="IPPT"/>
    <property type="match status" value="1"/>
</dbReference>
<evidence type="ECO:0000256" key="1">
    <source>
        <dbReference type="ARBA" id="ARBA00001946"/>
    </source>
</evidence>
<dbReference type="Gene3D" id="3.40.50.300">
    <property type="entry name" value="P-loop containing nucleotide triphosphate hydrolases"/>
    <property type="match status" value="1"/>
</dbReference>
<dbReference type="Gene3D" id="1.10.20.140">
    <property type="match status" value="1"/>
</dbReference>
<sequence>MGATASGKTDLALEIAARVPTDIISVDSAMVYRGMDIGTAKPSKEALRNNPHALVDVRDPPDTYSAQDFIEDADRAVRLAWTRGRVPMLVGGTMMYFNAFKDGLAKLPSADATVRQNIEHRGQQVGWPELHRELSQVDPVAGASIDPGNHQRIQRALEVYQITGIPISELWRNAQAEPVSERLNCNLVEFALTTLSREELHTRIERRLDDMLNSGFVDEVKRLRERWVIGTSTPSMRAVGYRQVGQFLDASESNDEPIDLRHSILVATRQLAKKQSTWLRGWRCLNGRVLLSADLETMLQKLTPLP</sequence>
<evidence type="ECO:0000256" key="4">
    <source>
        <dbReference type="ARBA" id="ARBA00022679"/>
    </source>
</evidence>